<evidence type="ECO:0000256" key="1">
    <source>
        <dbReference type="SAM" id="MobiDB-lite"/>
    </source>
</evidence>
<feature type="transmembrane region" description="Helical" evidence="2">
    <location>
        <begin position="325"/>
        <end position="349"/>
    </location>
</feature>
<keyword evidence="2" id="KW-1133">Transmembrane helix</keyword>
<accession>A0A4W5JCY0</accession>
<feature type="region of interest" description="Disordered" evidence="1">
    <location>
        <begin position="1"/>
        <end position="94"/>
    </location>
</feature>
<reference evidence="4" key="1">
    <citation type="submission" date="2018-06" db="EMBL/GenBank/DDBJ databases">
        <title>Genome assembly of Danube salmon.</title>
        <authorList>
            <person name="Macqueen D.J."/>
            <person name="Gundappa M.K."/>
        </authorList>
    </citation>
    <scope>NUCLEOTIDE SEQUENCE [LARGE SCALE GENOMIC DNA]</scope>
</reference>
<evidence type="ECO:0000256" key="2">
    <source>
        <dbReference type="SAM" id="Phobius"/>
    </source>
</evidence>
<feature type="compositionally biased region" description="Basic residues" evidence="1">
    <location>
        <begin position="75"/>
        <end position="84"/>
    </location>
</feature>
<proteinExistence type="predicted"/>
<keyword evidence="4" id="KW-1185">Reference proteome</keyword>
<feature type="compositionally biased region" description="Polar residues" evidence="1">
    <location>
        <begin position="131"/>
        <end position="147"/>
    </location>
</feature>
<dbReference type="Proteomes" id="UP000314982">
    <property type="component" value="Unassembled WGS sequence"/>
</dbReference>
<dbReference type="AlphaFoldDB" id="A0A4W5JCY0"/>
<protein>
    <submittedName>
        <fullName evidence="3">Uncharacterized protein</fullName>
    </submittedName>
</protein>
<feature type="compositionally biased region" description="Polar residues" evidence="1">
    <location>
        <begin position="31"/>
        <end position="41"/>
    </location>
</feature>
<feature type="region of interest" description="Disordered" evidence="1">
    <location>
        <begin position="131"/>
        <end position="164"/>
    </location>
</feature>
<feature type="compositionally biased region" description="Polar residues" evidence="1">
    <location>
        <begin position="55"/>
        <end position="64"/>
    </location>
</feature>
<evidence type="ECO:0000313" key="4">
    <source>
        <dbReference type="Proteomes" id="UP000314982"/>
    </source>
</evidence>
<organism evidence="3 4">
    <name type="scientific">Hucho hucho</name>
    <name type="common">huchen</name>
    <dbReference type="NCBI Taxonomy" id="62062"/>
    <lineage>
        <taxon>Eukaryota</taxon>
        <taxon>Metazoa</taxon>
        <taxon>Chordata</taxon>
        <taxon>Craniata</taxon>
        <taxon>Vertebrata</taxon>
        <taxon>Euteleostomi</taxon>
        <taxon>Actinopterygii</taxon>
        <taxon>Neopterygii</taxon>
        <taxon>Teleostei</taxon>
        <taxon>Protacanthopterygii</taxon>
        <taxon>Salmoniformes</taxon>
        <taxon>Salmonidae</taxon>
        <taxon>Salmoninae</taxon>
        <taxon>Hucho</taxon>
    </lineage>
</organism>
<keyword evidence="2" id="KW-0472">Membrane</keyword>
<reference evidence="3" key="2">
    <citation type="submission" date="2025-08" db="UniProtKB">
        <authorList>
            <consortium name="Ensembl"/>
        </authorList>
    </citation>
    <scope>IDENTIFICATION</scope>
</reference>
<dbReference type="GeneTree" id="ENSGT00970000197889"/>
<keyword evidence="2" id="KW-0812">Transmembrane</keyword>
<reference evidence="3" key="3">
    <citation type="submission" date="2025-09" db="UniProtKB">
        <authorList>
            <consortium name="Ensembl"/>
        </authorList>
    </citation>
    <scope>IDENTIFICATION</scope>
</reference>
<name>A0A4W5JCY0_9TELE</name>
<sequence>MEPVDQVPVDRNPVEESRTREDRQQIFPDQPFTTAASQVSSVPVPPGTRDDQNRIDQNPVNQSRVGKPKKDQTRKDKKKQRIPPHRPFTSAASNGKSATWVTMVTDQPGFLIPVSRTTSPPPVRRQITEEASLSWSTQQSRNQNRGSAAQKPDVSSIGLLSPEGDMYTPPVGGMVVTDVYYEDVVNTTALEFTTTPSKTTLVKTLDDRVLSPVTARPKVTMKGQDRGLVLTSRLSDNRVSTVTRATPIQQTPVSVTSTPFVPWIRSRTSSPSNSLSTAYGSSTTSGLVKVLQHTTQPIFTEISNSSHESRVEMVGSVSERERRTVVPLAVVSTLTVICLLVLVGILIYWRYD</sequence>
<feature type="compositionally biased region" description="Basic and acidic residues" evidence="1">
    <location>
        <begin position="12"/>
        <end position="24"/>
    </location>
</feature>
<dbReference type="Ensembl" id="ENSHHUT00000002431.1">
    <property type="protein sequence ID" value="ENSHHUP00000002353.1"/>
    <property type="gene ID" value="ENSHHUG00000001515.1"/>
</dbReference>
<evidence type="ECO:0000313" key="3">
    <source>
        <dbReference type="Ensembl" id="ENSHHUP00000002353.1"/>
    </source>
</evidence>
<dbReference type="STRING" id="62062.ENSHHUP00000002353"/>